<dbReference type="Pfam" id="PF12833">
    <property type="entry name" value="HTH_18"/>
    <property type="match status" value="1"/>
</dbReference>
<evidence type="ECO:0000313" key="7">
    <source>
        <dbReference type="EMBL" id="QHW34729.1"/>
    </source>
</evidence>
<dbReference type="PROSITE" id="PS01124">
    <property type="entry name" value="HTH_ARAC_FAMILY_2"/>
    <property type="match status" value="1"/>
</dbReference>
<dbReference type="InterPro" id="IPR009057">
    <property type="entry name" value="Homeodomain-like_sf"/>
</dbReference>
<keyword evidence="3" id="KW-0238">DNA-binding</keyword>
<evidence type="ECO:0000313" key="8">
    <source>
        <dbReference type="Proteomes" id="UP000479114"/>
    </source>
</evidence>
<dbReference type="GO" id="GO:0043565">
    <property type="term" value="F:sequence-specific DNA binding"/>
    <property type="evidence" value="ECO:0007669"/>
    <property type="project" value="InterPro"/>
</dbReference>
<dbReference type="Gene3D" id="1.10.10.60">
    <property type="entry name" value="Homeodomain-like"/>
    <property type="match status" value="2"/>
</dbReference>
<dbReference type="EMBL" id="CP048286">
    <property type="protein sequence ID" value="QHW34729.1"/>
    <property type="molecule type" value="Genomic_DNA"/>
</dbReference>
<evidence type="ECO:0000256" key="1">
    <source>
        <dbReference type="ARBA" id="ARBA00022490"/>
    </source>
</evidence>
<keyword evidence="4" id="KW-0010">Activator</keyword>
<dbReference type="PRINTS" id="PR00032">
    <property type="entry name" value="HTHARAC"/>
</dbReference>
<organism evidence="7 8">
    <name type="scientific">Paenibacillus rhizovicinus</name>
    <dbReference type="NCBI Taxonomy" id="2704463"/>
    <lineage>
        <taxon>Bacteria</taxon>
        <taxon>Bacillati</taxon>
        <taxon>Bacillota</taxon>
        <taxon>Bacilli</taxon>
        <taxon>Bacillales</taxon>
        <taxon>Paenibacillaceae</taxon>
        <taxon>Paenibacillus</taxon>
    </lineage>
</organism>
<evidence type="ECO:0000256" key="4">
    <source>
        <dbReference type="ARBA" id="ARBA00023159"/>
    </source>
</evidence>
<dbReference type="SUPFAM" id="SSF46689">
    <property type="entry name" value="Homeodomain-like"/>
    <property type="match status" value="2"/>
</dbReference>
<dbReference type="InterPro" id="IPR050204">
    <property type="entry name" value="AraC_XylS_family_regulators"/>
</dbReference>
<name>A0A6C0P8D3_9BACL</name>
<dbReference type="SMART" id="SM00342">
    <property type="entry name" value="HTH_ARAC"/>
    <property type="match status" value="1"/>
</dbReference>
<keyword evidence="8" id="KW-1185">Reference proteome</keyword>
<dbReference type="RefSeq" id="WP_162644881.1">
    <property type="nucleotide sequence ID" value="NZ_CP048286.1"/>
</dbReference>
<evidence type="ECO:0000259" key="6">
    <source>
        <dbReference type="PROSITE" id="PS01124"/>
    </source>
</evidence>
<feature type="domain" description="HTH araC/xylS-type" evidence="6">
    <location>
        <begin position="188"/>
        <end position="285"/>
    </location>
</feature>
<dbReference type="PANTHER" id="PTHR46796:SF13">
    <property type="entry name" value="HTH-TYPE TRANSCRIPTIONAL ACTIVATOR RHAS"/>
    <property type="match status" value="1"/>
</dbReference>
<evidence type="ECO:0000256" key="5">
    <source>
        <dbReference type="ARBA" id="ARBA00023163"/>
    </source>
</evidence>
<sequence>MRKRYDEAEGTVNYVVNVSPGGGELVALSAGCWDMRRGNTIRLIAEKNHTLYFVERGKGDYRGQADSFALCEGDCLCIHPGRFAVVGAGETMQLRFVSFGGTAIGEVLDHIGFSPTEPILRAADMDRTAELFHIVYGLIREKQANYAFKAGAYLRLLLSEFSALTDSVQDALNRASHLSPNVIDHRIHSLIEWMSARYAETVSIRDMAEFTGYSERYFRRVFSKATGMSPLEFLAFIRIDRAKHLLFEPMSIKQIARAVGYQDPLHFSKQFKMRTGLSPKRFRAYAQERLTAGEAL</sequence>
<dbReference type="Proteomes" id="UP000479114">
    <property type="component" value="Chromosome"/>
</dbReference>
<keyword evidence="1" id="KW-0963">Cytoplasm</keyword>
<dbReference type="AlphaFoldDB" id="A0A6C0P8D3"/>
<dbReference type="KEGG" id="prz:GZH47_30655"/>
<keyword evidence="5" id="KW-0804">Transcription</keyword>
<evidence type="ECO:0000256" key="3">
    <source>
        <dbReference type="ARBA" id="ARBA00023125"/>
    </source>
</evidence>
<gene>
    <name evidence="7" type="ORF">GZH47_30655</name>
</gene>
<dbReference type="GO" id="GO:0003700">
    <property type="term" value="F:DNA-binding transcription factor activity"/>
    <property type="evidence" value="ECO:0007669"/>
    <property type="project" value="InterPro"/>
</dbReference>
<keyword evidence="2" id="KW-0805">Transcription regulation</keyword>
<dbReference type="InterPro" id="IPR037923">
    <property type="entry name" value="HTH-like"/>
</dbReference>
<accession>A0A6C0P8D3</accession>
<proteinExistence type="predicted"/>
<protein>
    <submittedName>
        <fullName evidence="7">Helix-turn-helix transcriptional regulator</fullName>
    </submittedName>
</protein>
<dbReference type="PANTHER" id="PTHR46796">
    <property type="entry name" value="HTH-TYPE TRANSCRIPTIONAL ACTIVATOR RHAS-RELATED"/>
    <property type="match status" value="1"/>
</dbReference>
<dbReference type="SUPFAM" id="SSF51215">
    <property type="entry name" value="Regulatory protein AraC"/>
    <property type="match status" value="1"/>
</dbReference>
<dbReference type="InterPro" id="IPR018060">
    <property type="entry name" value="HTH_AraC"/>
</dbReference>
<dbReference type="PROSITE" id="PS00041">
    <property type="entry name" value="HTH_ARAC_FAMILY_1"/>
    <property type="match status" value="1"/>
</dbReference>
<dbReference type="InterPro" id="IPR020449">
    <property type="entry name" value="Tscrpt_reg_AraC-type_HTH"/>
</dbReference>
<dbReference type="InterPro" id="IPR018062">
    <property type="entry name" value="HTH_AraC-typ_CS"/>
</dbReference>
<reference evidence="7 8" key="1">
    <citation type="submission" date="2020-02" db="EMBL/GenBank/DDBJ databases">
        <title>Paenibacillus sp. nov., isolated from rhizosphere soil of tomato.</title>
        <authorList>
            <person name="Weon H.-Y."/>
            <person name="Lee S.A."/>
        </authorList>
    </citation>
    <scope>NUCLEOTIDE SEQUENCE [LARGE SCALE GENOMIC DNA]</scope>
    <source>
        <strain evidence="7 8">14171R-81</strain>
    </source>
</reference>
<evidence type="ECO:0000256" key="2">
    <source>
        <dbReference type="ARBA" id="ARBA00023015"/>
    </source>
</evidence>